<dbReference type="Pfam" id="PF00071">
    <property type="entry name" value="Ras"/>
    <property type="match status" value="1"/>
</dbReference>
<dbReference type="PROSITE" id="PS51419">
    <property type="entry name" value="RAB"/>
    <property type="match status" value="1"/>
</dbReference>
<name>A0A6A5BNP6_NAEFO</name>
<evidence type="ECO:0000313" key="3">
    <source>
        <dbReference type="EMBL" id="KAF0975570.1"/>
    </source>
</evidence>
<dbReference type="VEuPathDB" id="AmoebaDB:FDP41_005564"/>
<dbReference type="SMART" id="SM00174">
    <property type="entry name" value="RHO"/>
    <property type="match status" value="1"/>
</dbReference>
<proteinExistence type="predicted"/>
<evidence type="ECO:0000313" key="4">
    <source>
        <dbReference type="Proteomes" id="UP000444721"/>
    </source>
</evidence>
<evidence type="ECO:0000256" key="2">
    <source>
        <dbReference type="ARBA" id="ARBA00023134"/>
    </source>
</evidence>
<dbReference type="GO" id="GO:0007264">
    <property type="term" value="P:small GTPase-mediated signal transduction"/>
    <property type="evidence" value="ECO:0007669"/>
    <property type="project" value="InterPro"/>
</dbReference>
<gene>
    <name evidence="3" type="ORF">FDP41_005564</name>
</gene>
<dbReference type="PANTHER" id="PTHR24072">
    <property type="entry name" value="RHO FAMILY GTPASE"/>
    <property type="match status" value="1"/>
</dbReference>
<reference evidence="3 4" key="1">
    <citation type="journal article" date="2019" name="Sci. Rep.">
        <title>Nanopore sequencing improves the draft genome of the human pathogenic amoeba Naegleria fowleri.</title>
        <authorList>
            <person name="Liechti N."/>
            <person name="Schurch N."/>
            <person name="Bruggmann R."/>
            <person name="Wittwer M."/>
        </authorList>
    </citation>
    <scope>NUCLEOTIDE SEQUENCE [LARGE SCALE GENOMIC DNA]</scope>
    <source>
        <strain evidence="3 4">ATCC 30894</strain>
    </source>
</reference>
<dbReference type="Proteomes" id="UP000444721">
    <property type="component" value="Unassembled WGS sequence"/>
</dbReference>
<dbReference type="OrthoDB" id="8830751at2759"/>
<dbReference type="InterPro" id="IPR027417">
    <property type="entry name" value="P-loop_NTPase"/>
</dbReference>
<organism evidence="3 4">
    <name type="scientific">Naegleria fowleri</name>
    <name type="common">Brain eating amoeba</name>
    <dbReference type="NCBI Taxonomy" id="5763"/>
    <lineage>
        <taxon>Eukaryota</taxon>
        <taxon>Discoba</taxon>
        <taxon>Heterolobosea</taxon>
        <taxon>Tetramitia</taxon>
        <taxon>Eutetramitia</taxon>
        <taxon>Vahlkampfiidae</taxon>
        <taxon>Naegleria</taxon>
    </lineage>
</organism>
<dbReference type="SMART" id="SM00175">
    <property type="entry name" value="RAB"/>
    <property type="match status" value="1"/>
</dbReference>
<dbReference type="Gene3D" id="3.40.50.300">
    <property type="entry name" value="P-loop containing nucleotide triphosphate hydrolases"/>
    <property type="match status" value="1"/>
</dbReference>
<dbReference type="AlphaFoldDB" id="A0A6A5BNP6"/>
<dbReference type="GeneID" id="68112782"/>
<evidence type="ECO:0000256" key="1">
    <source>
        <dbReference type="ARBA" id="ARBA00022741"/>
    </source>
</evidence>
<accession>A0A6A5BNP6</accession>
<dbReference type="InterPro" id="IPR001806">
    <property type="entry name" value="Small_GTPase"/>
</dbReference>
<dbReference type="EMBL" id="VFQX01000044">
    <property type="protein sequence ID" value="KAF0975570.1"/>
    <property type="molecule type" value="Genomic_DNA"/>
</dbReference>
<protein>
    <submittedName>
        <fullName evidence="3">Uncharacterized protein</fullName>
    </submittedName>
</protein>
<dbReference type="VEuPathDB" id="AmoebaDB:NF0023960"/>
<keyword evidence="1" id="KW-0547">Nucleotide-binding</keyword>
<keyword evidence="4" id="KW-1185">Reference proteome</keyword>
<dbReference type="GO" id="GO:0005525">
    <property type="term" value="F:GTP binding"/>
    <property type="evidence" value="ECO:0007669"/>
    <property type="project" value="UniProtKB-KW"/>
</dbReference>
<keyword evidence="2" id="KW-0342">GTP-binding</keyword>
<dbReference type="VEuPathDB" id="AmoebaDB:NfTy_067190"/>
<dbReference type="RefSeq" id="XP_044560283.1">
    <property type="nucleotide sequence ID" value="XM_044709102.1"/>
</dbReference>
<comment type="caution">
    <text evidence="3">The sequence shown here is derived from an EMBL/GenBank/DDBJ whole genome shotgun (WGS) entry which is preliminary data.</text>
</comment>
<dbReference type="OMA" id="CISWRIY"/>
<sequence length="111" mass="12824">MNLLLFISNSYDQFRPLSYFGADIVCACFNVTNHKSYLSIIHKWIQEIRQHLPTVPIILVACKVDLRQNMKVLYELKYQELCAPITRELGEELAKHTGCMTYVETSANVLD</sequence>
<dbReference type="GO" id="GO:0003924">
    <property type="term" value="F:GTPase activity"/>
    <property type="evidence" value="ECO:0007669"/>
    <property type="project" value="InterPro"/>
</dbReference>
<dbReference type="SUPFAM" id="SSF52540">
    <property type="entry name" value="P-loop containing nucleoside triphosphate hydrolases"/>
    <property type="match status" value="1"/>
</dbReference>
<dbReference type="InterPro" id="IPR003578">
    <property type="entry name" value="Small_GTPase_Rho"/>
</dbReference>